<organism evidence="4 5">
    <name type="scientific">Desulfuromonas versatilis</name>
    <dbReference type="NCBI Taxonomy" id="2802975"/>
    <lineage>
        <taxon>Bacteria</taxon>
        <taxon>Pseudomonadati</taxon>
        <taxon>Thermodesulfobacteriota</taxon>
        <taxon>Desulfuromonadia</taxon>
        <taxon>Desulfuromonadales</taxon>
        <taxon>Desulfuromonadaceae</taxon>
        <taxon>Desulfuromonas</taxon>
    </lineage>
</organism>
<keyword evidence="5" id="KW-1185">Reference proteome</keyword>
<evidence type="ECO:0000256" key="1">
    <source>
        <dbReference type="ARBA" id="ARBA00006611"/>
    </source>
</evidence>
<dbReference type="CDD" id="cd01130">
    <property type="entry name" value="VirB11-like_ATPase"/>
    <property type="match status" value="1"/>
</dbReference>
<reference evidence="4 5" key="1">
    <citation type="journal article" date="2016" name="C (Basel)">
        <title>Selective Growth of and Electricity Production by Marine Exoelectrogenic Bacteria in Self-Aggregated Hydrogel of Microbially Reduced Graphene Oxide.</title>
        <authorList>
            <person name="Yoshida N."/>
            <person name="Goto Y."/>
            <person name="Miyata Y."/>
        </authorList>
    </citation>
    <scope>NUCLEOTIDE SEQUENCE [LARGE SCALE GENOMIC DNA]</scope>
    <source>
        <strain evidence="4 5">NIT-T3</strain>
    </source>
</reference>
<comment type="similarity">
    <text evidence="1">Belongs to the GSP E family.</text>
</comment>
<dbReference type="Proteomes" id="UP001319827">
    <property type="component" value="Chromosome"/>
</dbReference>
<dbReference type="InterPro" id="IPR001482">
    <property type="entry name" value="T2SS/T4SS_dom"/>
</dbReference>
<proteinExistence type="inferred from homology"/>
<dbReference type="Gene3D" id="3.30.450.380">
    <property type="match status" value="1"/>
</dbReference>
<dbReference type="EMBL" id="AP024355">
    <property type="protein sequence ID" value="BCR03455.1"/>
    <property type="molecule type" value="Genomic_DNA"/>
</dbReference>
<dbReference type="Pfam" id="PF00437">
    <property type="entry name" value="T2SSE"/>
    <property type="match status" value="1"/>
</dbReference>
<evidence type="ECO:0000313" key="4">
    <source>
        <dbReference type="EMBL" id="BCR03455.1"/>
    </source>
</evidence>
<evidence type="ECO:0000256" key="2">
    <source>
        <dbReference type="SAM" id="MobiDB-lite"/>
    </source>
</evidence>
<sequence length="457" mass="51257">MALRGMFKTKKNLPDPPAAPLQFTGAGRSANERDENYYLLKHKIHSRLVEELNLKALDTFDAEEVRPEIGRVIEDFLLEEKALLNEEEIRELINETMDELKGLGPIEPFLKDPTVSDILCNAYNNIYVERYGLLEKTRARFLNNAHMMNIIDRIVSRVGRRVDESTPMVDARLADGSRVNAIIPPLAIDGPILSIRRFAVNPLTMDDLIRHHTLPPHMARFLGGCVKAKLNIMISGGTGAGKTTLLNVLSGYIPDQERIVTIEDAAELQLQQQHVVRLETRPANIEGTGLVTQRELVRNSLRMRPDRIIIGEVRGPETFDMLQAMNTGHDGSLTTVHANSPRDSLTRLESMILMTGINLPEKAMRFMISSALDMIIQVTRLADGTRKITSICEVSGMEGEIITLQDVFLHEKKGLSPDGKVLGRFRASGIRPRFAEKLEMAGIEVSPETFSPDRYYE</sequence>
<evidence type="ECO:0000313" key="5">
    <source>
        <dbReference type="Proteomes" id="UP001319827"/>
    </source>
</evidence>
<dbReference type="SUPFAM" id="SSF52540">
    <property type="entry name" value="P-loop containing nucleoside triphosphate hydrolases"/>
    <property type="match status" value="1"/>
</dbReference>
<dbReference type="InterPro" id="IPR027417">
    <property type="entry name" value="P-loop_NTPase"/>
</dbReference>
<accession>A0ABM8HPA6</accession>
<name>A0ABM8HPA6_9BACT</name>
<dbReference type="PANTHER" id="PTHR30486:SF15">
    <property type="entry name" value="TYPE II_IV SECRETION SYSTEM ATPASE"/>
    <property type="match status" value="1"/>
</dbReference>
<protein>
    <submittedName>
        <fullName evidence="4">Type II/IV secretion system-related protein</fullName>
    </submittedName>
</protein>
<reference evidence="4 5" key="2">
    <citation type="journal article" date="2021" name="Int. J. Syst. Evol. Microbiol.">
        <title>Isolation and Polyphasic Characterization of Desulfuromonas versatilis sp. Nov., an Electrogenic Bacteria Capable of Versatile Metabolism Isolated from a Graphene Oxide-Reducing Enrichment Culture.</title>
        <authorList>
            <person name="Xie L."/>
            <person name="Yoshida N."/>
            <person name="Ishii S."/>
            <person name="Meng L."/>
        </authorList>
    </citation>
    <scope>NUCLEOTIDE SEQUENCE [LARGE SCALE GENOMIC DNA]</scope>
    <source>
        <strain evidence="4 5">NIT-T3</strain>
    </source>
</reference>
<feature type="region of interest" description="Disordered" evidence="2">
    <location>
        <begin position="1"/>
        <end position="27"/>
    </location>
</feature>
<dbReference type="InterPro" id="IPR050921">
    <property type="entry name" value="T4SS_GSP_E_ATPase"/>
</dbReference>
<dbReference type="PANTHER" id="PTHR30486">
    <property type="entry name" value="TWITCHING MOTILITY PROTEIN PILT"/>
    <property type="match status" value="1"/>
</dbReference>
<dbReference type="Gene3D" id="3.40.50.300">
    <property type="entry name" value="P-loop containing nucleotide triphosphate hydrolases"/>
    <property type="match status" value="1"/>
</dbReference>
<gene>
    <name evidence="4" type="ORF">DESUT3_05240</name>
</gene>
<evidence type="ECO:0000259" key="3">
    <source>
        <dbReference type="Pfam" id="PF00437"/>
    </source>
</evidence>
<feature type="domain" description="Bacterial type II secretion system protein E" evidence="3">
    <location>
        <begin position="100"/>
        <end position="386"/>
    </location>
</feature>
<dbReference type="RefSeq" id="WP_221250927.1">
    <property type="nucleotide sequence ID" value="NZ_AP024355.1"/>
</dbReference>